<dbReference type="RefSeq" id="WP_004091904.1">
    <property type="nucleotide sequence ID" value="NZ_AFGF01000013.1"/>
</dbReference>
<keyword evidence="2" id="KW-1185">Reference proteome</keyword>
<dbReference type="EMBL" id="AFGF01000013">
    <property type="protein sequence ID" value="EGO65763.1"/>
    <property type="molecule type" value="Genomic_DNA"/>
</dbReference>
<reference evidence="1 2" key="1">
    <citation type="journal article" date="2011" name="EMBO J.">
        <title>Structural diversity of bacterial flagellar motors.</title>
        <authorList>
            <person name="Chen S."/>
            <person name="Beeby M."/>
            <person name="Murphy G.E."/>
            <person name="Leadbetter J.R."/>
            <person name="Hendrixson D.R."/>
            <person name="Briegel A."/>
            <person name="Li Z."/>
            <person name="Shi J."/>
            <person name="Tocheva E.I."/>
            <person name="Muller A."/>
            <person name="Dobro M.J."/>
            <person name="Jensen G.J."/>
        </authorList>
    </citation>
    <scope>NUCLEOTIDE SEQUENCE [LARGE SCALE GENOMIC DNA]</scope>
    <source>
        <strain evidence="1 2">DSM 6540</strain>
    </source>
</reference>
<sequence length="104" mass="12000">MNDHAKDIYLRIMQMIQIKEARLRENQDMKVTLLQYPDFEVTEIGRLGNEYLFFSGMTSQSPETTLLLPVESIPIRIDVVDQKDELPVKAVKKIGFRGDISSNK</sequence>
<dbReference type="OrthoDB" id="9854916at2"/>
<dbReference type="AlphaFoldDB" id="F7NDU8"/>
<gene>
    <name evidence="1" type="ORF">ALO_01025</name>
</gene>
<proteinExistence type="predicted"/>
<name>F7NDU8_9FIRM</name>
<protein>
    <submittedName>
        <fullName evidence="1">Uncharacterized protein</fullName>
    </submittedName>
</protein>
<dbReference type="Proteomes" id="UP000003240">
    <property type="component" value="Unassembled WGS sequence"/>
</dbReference>
<organism evidence="1 2">
    <name type="scientific">Acetonema longum DSM 6540</name>
    <dbReference type="NCBI Taxonomy" id="1009370"/>
    <lineage>
        <taxon>Bacteria</taxon>
        <taxon>Bacillati</taxon>
        <taxon>Bacillota</taxon>
        <taxon>Negativicutes</taxon>
        <taxon>Acetonemataceae</taxon>
        <taxon>Acetonema</taxon>
    </lineage>
</organism>
<evidence type="ECO:0000313" key="2">
    <source>
        <dbReference type="Proteomes" id="UP000003240"/>
    </source>
</evidence>
<comment type="caution">
    <text evidence="1">The sequence shown here is derived from an EMBL/GenBank/DDBJ whole genome shotgun (WGS) entry which is preliminary data.</text>
</comment>
<evidence type="ECO:0000313" key="1">
    <source>
        <dbReference type="EMBL" id="EGO65763.1"/>
    </source>
</evidence>
<accession>F7NDU8</accession>